<feature type="compositionally biased region" description="Polar residues" evidence="2">
    <location>
        <begin position="648"/>
        <end position="672"/>
    </location>
</feature>
<dbReference type="OrthoDB" id="4754366at2759"/>
<sequence length="802" mass="89452">MSGRKRNAQGAAAKQRPNKRGRMANDEPCEEAVRQAKILLEQRPLEVFRDTAAIIRDFVSPVEGLTEQDEEAVTERWNKSDVKEDVGTLNASAHSDLLRLWKLSMRLYECPPLYFMCPSAKMKYQPTSKNGKMSFGLYSKGFCVKFMTLMAHPCWEADHLRLMTALEYAIACRIDDRGTLDHILIDASTCPAIRRMNEVLKHYGGTMARRSIHKIHASARRRANGESCPWSDFLFHIGETVKAKSSIRPPILDEFLSEDGLPTLPLTSWDLEAVIEAVDTMEFTREEFRYSADDALKAWSKVRSGRDIPGMEQLPDLYEVFTKDIFRRSILKRKSASGNDAEAEASSPLQEEDEDQLEINAPRSGPGSQILDDNEENEEDEEDEEDDEDDEDQGEQDLDMEDIGPPPSSDEEEPDNLANVIDTEADDAPFVQDEVDDDDRGRVSPPGNFLGTPSPGNFLGPPGPGDIGRPWPFPSGSLFGNLMTRDEQSRRDSENIAALVTQIEEMREEARNERQTTAQTMAQLVEQNNKLLGQNKKLLKDSDAVRQHVAKIETTLEQEFDLVNNNETKLEDSIKKLAKSHRELARRFEDSQTRVTGPIPADPTSRGEMGHEGNSLRVERQGEAETQQGSVKETTTKSSPAQVEALQVQPTGETESQQPPRTEQNTVQTGEVETQEKPASPEEADTLSKSIQVEVSLESQDQSRQATSAPVNEPSSDGQDQGGQVVPEGSKAIPSTDPSQNTIISDLPKDLPLCPPVLQLQPGSFRHQWLGSFNTLNHPKSKPMRSAPTPTPSWGRLQRKQG</sequence>
<keyword evidence="1" id="KW-0175">Coiled coil</keyword>
<feature type="region of interest" description="Disordered" evidence="2">
    <location>
        <begin position="334"/>
        <end position="473"/>
    </location>
</feature>
<feature type="region of interest" description="Disordered" evidence="2">
    <location>
        <begin position="1"/>
        <end position="28"/>
    </location>
</feature>
<dbReference type="eggNOG" id="ENOG502T4E1">
    <property type="taxonomic scope" value="Eukaryota"/>
</dbReference>
<comment type="caution">
    <text evidence="3">The sequence shown here is derived from an EMBL/GenBank/DDBJ whole genome shotgun (WGS) entry which is preliminary data.</text>
</comment>
<reference evidence="3 4" key="1">
    <citation type="journal article" date="2012" name="PLoS Pathog.">
        <title>Comparative pathogenomics reveals horizontally acquired novel virulence genes in fungi infecting cereal hosts.</title>
        <authorList>
            <person name="Gardiner D.M."/>
            <person name="McDonald M.C."/>
            <person name="Covarelli L."/>
            <person name="Solomon P.S."/>
            <person name="Rusu A.G."/>
            <person name="Marshall M."/>
            <person name="Kazan K."/>
            <person name="Chakraborty S."/>
            <person name="McDonald B.A."/>
            <person name="Manners J.M."/>
        </authorList>
    </citation>
    <scope>NUCLEOTIDE SEQUENCE [LARGE SCALE GENOMIC DNA]</scope>
    <source>
        <strain evidence="3 4">CS3096</strain>
    </source>
</reference>
<dbReference type="HOGENOM" id="CLU_350906_0_0_1"/>
<gene>
    <name evidence="3" type="ORF">FPSE_10362</name>
</gene>
<dbReference type="KEGG" id="fpu:FPSE_10362"/>
<feature type="region of interest" description="Disordered" evidence="2">
    <location>
        <begin position="585"/>
        <end position="747"/>
    </location>
</feature>
<dbReference type="RefSeq" id="XP_009261754.1">
    <property type="nucleotide sequence ID" value="XM_009263479.1"/>
</dbReference>
<evidence type="ECO:0000256" key="1">
    <source>
        <dbReference type="SAM" id="Coils"/>
    </source>
</evidence>
<name>K3V7I2_FUSPC</name>
<feature type="region of interest" description="Disordered" evidence="2">
    <location>
        <begin position="771"/>
        <end position="802"/>
    </location>
</feature>
<dbReference type="GeneID" id="20368979"/>
<organism evidence="3 4">
    <name type="scientific">Fusarium pseudograminearum (strain CS3096)</name>
    <name type="common">Wheat and barley crown-rot fungus</name>
    <dbReference type="NCBI Taxonomy" id="1028729"/>
    <lineage>
        <taxon>Eukaryota</taxon>
        <taxon>Fungi</taxon>
        <taxon>Dikarya</taxon>
        <taxon>Ascomycota</taxon>
        <taxon>Pezizomycotina</taxon>
        <taxon>Sordariomycetes</taxon>
        <taxon>Hypocreomycetidae</taxon>
        <taxon>Hypocreales</taxon>
        <taxon>Nectriaceae</taxon>
        <taxon>Fusarium</taxon>
    </lineage>
</organism>
<keyword evidence="4" id="KW-1185">Reference proteome</keyword>
<dbReference type="EMBL" id="AFNW01000340">
    <property type="protein sequence ID" value="EKJ69462.1"/>
    <property type="molecule type" value="Genomic_DNA"/>
</dbReference>
<accession>K3V7I2</accession>
<feature type="compositionally biased region" description="Acidic residues" evidence="2">
    <location>
        <begin position="372"/>
        <end position="402"/>
    </location>
</feature>
<feature type="compositionally biased region" description="Acidic residues" evidence="2">
    <location>
        <begin position="423"/>
        <end position="438"/>
    </location>
</feature>
<feature type="compositionally biased region" description="Polar residues" evidence="2">
    <location>
        <begin position="624"/>
        <end position="641"/>
    </location>
</feature>
<evidence type="ECO:0000313" key="4">
    <source>
        <dbReference type="Proteomes" id="UP000007978"/>
    </source>
</evidence>
<dbReference type="AlphaFoldDB" id="K3V7I2"/>
<protein>
    <submittedName>
        <fullName evidence="3">Uncharacterized protein</fullName>
    </submittedName>
</protein>
<feature type="coiled-coil region" evidence="1">
    <location>
        <begin position="493"/>
        <end position="541"/>
    </location>
</feature>
<proteinExistence type="predicted"/>
<evidence type="ECO:0000313" key="3">
    <source>
        <dbReference type="EMBL" id="EKJ69462.1"/>
    </source>
</evidence>
<feature type="compositionally biased region" description="Polar residues" evidence="2">
    <location>
        <begin position="687"/>
        <end position="719"/>
    </location>
</feature>
<evidence type="ECO:0000256" key="2">
    <source>
        <dbReference type="SAM" id="MobiDB-lite"/>
    </source>
</evidence>
<dbReference type="Proteomes" id="UP000007978">
    <property type="component" value="Chromosome 3"/>
</dbReference>